<keyword evidence="2" id="KW-1003">Cell membrane</keyword>
<evidence type="ECO:0000313" key="9">
    <source>
        <dbReference type="Proteomes" id="UP000077096"/>
    </source>
</evidence>
<feature type="transmembrane region" description="Helical" evidence="6">
    <location>
        <begin position="269"/>
        <end position="289"/>
    </location>
</feature>
<evidence type="ECO:0000256" key="2">
    <source>
        <dbReference type="ARBA" id="ARBA00022475"/>
    </source>
</evidence>
<feature type="transmembrane region" description="Helical" evidence="6">
    <location>
        <begin position="243"/>
        <end position="262"/>
    </location>
</feature>
<dbReference type="EMBL" id="CP011393">
    <property type="protein sequence ID" value="ANE41720.1"/>
    <property type="molecule type" value="Genomic_DNA"/>
</dbReference>
<gene>
    <name evidence="8" type="ORF">JM64_06945</name>
</gene>
<keyword evidence="5 6" id="KW-0472">Membrane</keyword>
<dbReference type="SUPFAM" id="SSF82866">
    <property type="entry name" value="Multidrug efflux transporter AcrB transmembrane domain"/>
    <property type="match status" value="2"/>
</dbReference>
<protein>
    <submittedName>
        <fullName evidence="8">RND transporter</fullName>
    </submittedName>
</protein>
<accession>A0A172T416</accession>
<feature type="transmembrane region" description="Helical" evidence="6">
    <location>
        <begin position="417"/>
        <end position="440"/>
    </location>
</feature>
<feature type="domain" description="Membrane transport protein MMPL" evidence="7">
    <location>
        <begin position="176"/>
        <end position="389"/>
    </location>
</feature>
<feature type="transmembrane region" description="Helical" evidence="6">
    <location>
        <begin position="371"/>
        <end position="396"/>
    </location>
</feature>
<evidence type="ECO:0000256" key="1">
    <source>
        <dbReference type="ARBA" id="ARBA00004651"/>
    </source>
</evidence>
<evidence type="ECO:0000256" key="3">
    <source>
        <dbReference type="ARBA" id="ARBA00022692"/>
    </source>
</evidence>
<dbReference type="GO" id="GO:0005886">
    <property type="term" value="C:plasma membrane"/>
    <property type="evidence" value="ECO:0007669"/>
    <property type="project" value="UniProtKB-SubCell"/>
</dbReference>
<feature type="transmembrane region" description="Helical" evidence="6">
    <location>
        <begin position="337"/>
        <end position="359"/>
    </location>
</feature>
<evidence type="ECO:0000256" key="4">
    <source>
        <dbReference type="ARBA" id="ARBA00022989"/>
    </source>
</evidence>
<dbReference type="KEGG" id="fng:JM64_06945"/>
<evidence type="ECO:0000259" key="7">
    <source>
        <dbReference type="Pfam" id="PF03176"/>
    </source>
</evidence>
<dbReference type="PANTHER" id="PTHR33406">
    <property type="entry name" value="MEMBRANE PROTEIN MJ1562-RELATED"/>
    <property type="match status" value="1"/>
</dbReference>
<proteinExistence type="predicted"/>
<feature type="transmembrane region" description="Helical" evidence="6">
    <location>
        <begin position="295"/>
        <end position="316"/>
    </location>
</feature>
<feature type="transmembrane region" description="Helical" evidence="6">
    <location>
        <begin position="724"/>
        <end position="743"/>
    </location>
</feature>
<feature type="transmembrane region" description="Helical" evidence="6">
    <location>
        <begin position="630"/>
        <end position="650"/>
    </location>
</feature>
<dbReference type="Gene3D" id="1.20.1640.10">
    <property type="entry name" value="Multidrug efflux transporter AcrB transmembrane domain"/>
    <property type="match status" value="2"/>
</dbReference>
<organism evidence="8 9">
    <name type="scientific">Fervidobacterium pennivorans</name>
    <dbReference type="NCBI Taxonomy" id="93466"/>
    <lineage>
        <taxon>Bacteria</taxon>
        <taxon>Thermotogati</taxon>
        <taxon>Thermotogota</taxon>
        <taxon>Thermotogae</taxon>
        <taxon>Thermotogales</taxon>
        <taxon>Fervidobacteriaceae</taxon>
        <taxon>Fervidobacterium</taxon>
    </lineage>
</organism>
<sequence length="794" mass="89756">MERFAKWYVENILNKQKQIILALIIVSALLGIYAVFGLRINADITGLAPKDDPRFQDLVKYTSEKVTSNTLIVAIDGVKTSNPDNIAKMIKELFENTPYINHAEPFDNPETLVKYGMLSFGEGTINDTIRYYQSLTRVEPKTLVDFRFWRNVGSALYDLHSYIKGIVEKSGIKKYYLLSPDKELLVMNFSMKKPMSDVKFVAEAVQELKKLSKKFENQHNVKIYFTGGVMSTYEANIQASKDFTLTTFISLVAIILIIIIGFGNIWELLILFAGLLMSMGITLGLIALFLKELNIVTTFVNAMLLGMGIDYAMYIVTRIQERFNMEGILRQSIVDAFIENFRPSFISMVTTCLAFLGMLLSPSDAIKQMGFSIALGVVVYFFVFNTLVPIAHNMLLPKFKGRQRETYVRVVDIVRKSRVLMTLTIITTLLLSAVGIYSIINFSYTTSSLIPKKSETNVTSELISKKFGSIASSDIVIAAETSEELQSFLAKLKEKGLITSDFSILTFIQNPEKIAEEKSNIYVQVLQITNTPFLEILFRKYGLYESFVSTVDVIRNISSTEDLFKLMEKDIPSLFYEDIHGKKYLLAFVTPAIEIWAGNNIKTFFESIKKIGNIRTYGYTTLFYGIIEELLISTIWVFGIVFLIEFIILYIEFRNVRKSWNIISLTTLNTLAAFGISYLVGIKTTFITFIVLPIFLGIGVDSLVELDHSIRYGKESVIKTEKAVIMSVLTTVASFGSFIFAQGQLLREFGFVTSAGLIGDLLISFCWYLNTAEKSYREAKKVEASNPAINEEDK</sequence>
<dbReference type="PATRIC" id="fig|93466.3.peg.1473"/>
<dbReference type="InterPro" id="IPR004869">
    <property type="entry name" value="MMPL_dom"/>
</dbReference>
<evidence type="ECO:0000256" key="5">
    <source>
        <dbReference type="ARBA" id="ARBA00023136"/>
    </source>
</evidence>
<dbReference type="OrthoDB" id="49344at2"/>
<feature type="transmembrane region" description="Helical" evidence="6">
    <location>
        <begin position="662"/>
        <end position="680"/>
    </location>
</feature>
<keyword evidence="4 6" id="KW-1133">Transmembrane helix</keyword>
<dbReference type="PANTHER" id="PTHR33406:SF13">
    <property type="entry name" value="MEMBRANE PROTEIN YDFJ"/>
    <property type="match status" value="1"/>
</dbReference>
<reference evidence="8 9" key="1">
    <citation type="submission" date="2014-08" db="EMBL/GenBank/DDBJ databases">
        <title>Fervidobacterium pennivorans DYC genome.</title>
        <authorList>
            <person name="Wushke S."/>
        </authorList>
    </citation>
    <scope>NUCLEOTIDE SEQUENCE [LARGE SCALE GENOMIC DNA]</scope>
    <source>
        <strain evidence="8 9">DYC</strain>
    </source>
</reference>
<dbReference type="Proteomes" id="UP000077096">
    <property type="component" value="Chromosome"/>
</dbReference>
<dbReference type="InterPro" id="IPR050545">
    <property type="entry name" value="Mycobact_MmpL"/>
</dbReference>
<comment type="subcellular location">
    <subcellularLocation>
        <location evidence="1">Cell membrane</location>
        <topology evidence="1">Multi-pass membrane protein</topology>
    </subcellularLocation>
</comment>
<feature type="transmembrane region" description="Helical" evidence="6">
    <location>
        <begin position="749"/>
        <end position="770"/>
    </location>
</feature>
<feature type="transmembrane region" description="Helical" evidence="6">
    <location>
        <begin position="686"/>
        <end position="704"/>
    </location>
</feature>
<evidence type="ECO:0000313" key="8">
    <source>
        <dbReference type="EMBL" id="ANE41720.1"/>
    </source>
</evidence>
<evidence type="ECO:0000256" key="6">
    <source>
        <dbReference type="SAM" id="Phobius"/>
    </source>
</evidence>
<name>A0A172T416_FERPE</name>
<feature type="transmembrane region" description="Helical" evidence="6">
    <location>
        <begin position="20"/>
        <end position="40"/>
    </location>
</feature>
<dbReference type="Pfam" id="PF03176">
    <property type="entry name" value="MMPL"/>
    <property type="match status" value="1"/>
</dbReference>
<keyword evidence="3 6" id="KW-0812">Transmembrane</keyword>
<dbReference type="AlphaFoldDB" id="A0A172T416"/>